<dbReference type="InterPro" id="IPR005913">
    <property type="entry name" value="dTDP_dehydrorham_reduct"/>
</dbReference>
<evidence type="ECO:0000256" key="5">
    <source>
        <dbReference type="ARBA" id="ARBA00048200"/>
    </source>
</evidence>
<evidence type="ECO:0000256" key="4">
    <source>
        <dbReference type="ARBA" id="ARBA00017099"/>
    </source>
</evidence>
<comment type="similarity">
    <text evidence="2 6">Belongs to the dTDP-4-dehydrorhamnose reductase family.</text>
</comment>
<comment type="catalytic activity">
    <reaction evidence="5 6">
        <text>dTDP-beta-L-rhamnose + NADP(+) = dTDP-4-dehydro-beta-L-rhamnose + NADPH + H(+)</text>
        <dbReference type="Rhea" id="RHEA:21796"/>
        <dbReference type="ChEBI" id="CHEBI:15378"/>
        <dbReference type="ChEBI" id="CHEBI:57510"/>
        <dbReference type="ChEBI" id="CHEBI:57783"/>
        <dbReference type="ChEBI" id="CHEBI:58349"/>
        <dbReference type="ChEBI" id="CHEBI:62830"/>
        <dbReference type="EC" id="1.1.1.133"/>
    </reaction>
</comment>
<dbReference type="Pfam" id="PF04321">
    <property type="entry name" value="RmlD_sub_bind"/>
    <property type="match status" value="1"/>
</dbReference>
<organism evidence="8 9">
    <name type="scientific">Thalassospira indica</name>
    <dbReference type="NCBI Taxonomy" id="1891279"/>
    <lineage>
        <taxon>Bacteria</taxon>
        <taxon>Pseudomonadati</taxon>
        <taxon>Pseudomonadota</taxon>
        <taxon>Alphaproteobacteria</taxon>
        <taxon>Rhodospirillales</taxon>
        <taxon>Thalassospiraceae</taxon>
        <taxon>Thalassospira</taxon>
    </lineage>
</organism>
<accession>A0ABN5NB03</accession>
<name>A0ABN5NB03_9PROT</name>
<feature type="domain" description="RmlD-like substrate binding" evidence="7">
    <location>
        <begin position="4"/>
        <end position="239"/>
    </location>
</feature>
<evidence type="ECO:0000256" key="2">
    <source>
        <dbReference type="ARBA" id="ARBA00010944"/>
    </source>
</evidence>
<dbReference type="RefSeq" id="WP_064787417.1">
    <property type="nucleotide sequence ID" value="NZ_CP031555.1"/>
</dbReference>
<evidence type="ECO:0000313" key="9">
    <source>
        <dbReference type="Proteomes" id="UP000256971"/>
    </source>
</evidence>
<dbReference type="Proteomes" id="UP000256971">
    <property type="component" value="Chromosome"/>
</dbReference>
<dbReference type="SUPFAM" id="SSF51735">
    <property type="entry name" value="NAD(P)-binding Rossmann-fold domains"/>
    <property type="match status" value="1"/>
</dbReference>
<evidence type="ECO:0000256" key="6">
    <source>
        <dbReference type="RuleBase" id="RU364082"/>
    </source>
</evidence>
<evidence type="ECO:0000256" key="1">
    <source>
        <dbReference type="ARBA" id="ARBA00004781"/>
    </source>
</evidence>
<keyword evidence="9" id="KW-1185">Reference proteome</keyword>
<comment type="cofactor">
    <cofactor evidence="6">
        <name>Mg(2+)</name>
        <dbReference type="ChEBI" id="CHEBI:18420"/>
    </cofactor>
    <text evidence="6">Binds 1 Mg(2+) ion per monomer.</text>
</comment>
<keyword evidence="6" id="KW-0560">Oxidoreductase</keyword>
<evidence type="ECO:0000259" key="7">
    <source>
        <dbReference type="Pfam" id="PF04321"/>
    </source>
</evidence>
<dbReference type="EC" id="1.1.1.133" evidence="3 6"/>
<dbReference type="CDD" id="cd05254">
    <property type="entry name" value="dTDP_HR_like_SDR_e"/>
    <property type="match status" value="1"/>
</dbReference>
<comment type="pathway">
    <text evidence="1 6">Carbohydrate biosynthesis; dTDP-L-rhamnose biosynthesis.</text>
</comment>
<dbReference type="Gene3D" id="3.40.50.720">
    <property type="entry name" value="NAD(P)-binding Rossmann-like Domain"/>
    <property type="match status" value="1"/>
</dbReference>
<sequence length="286" mass="31466">MKTKILIFGASGMLGNTLLRYFSQKGLYHVVGSVRGTGSLRDIADNGSYRQVSGIDAENTDHLLRVFEIARPDVVVNCVGVVKQLAEADDELVSIPLNSLLPHRLARLCAATGSRLIHISTDCVFSGKSGGYTESDLPDAVDLYGRSKLMGEVNYPHAITLRTSLIGHELNGARSLINWFLSQEGSVRGFTKAIFSGLPTVEIARVIETHVLPNPVLHGLYHLSVDPISKHDLLTLVKDIYGKRIEIVPDDAFLIDRSLDSARFRRATGYSPKSWPELIQDMHDFG</sequence>
<evidence type="ECO:0000256" key="3">
    <source>
        <dbReference type="ARBA" id="ARBA00012929"/>
    </source>
</evidence>
<reference evidence="8 9" key="1">
    <citation type="submission" date="2018-08" db="EMBL/GenBank/DDBJ databases">
        <title>Complete genome sequence of type strain Thalassospira indica MCCC 1A01103T, isolated from isolated from deep seawater of the Indian Ocean.</title>
        <authorList>
            <person name="Liu Y."/>
        </authorList>
    </citation>
    <scope>NUCLEOTIDE SEQUENCE [LARGE SCALE GENOMIC DNA]</scope>
    <source>
        <strain evidence="8 9">PB8BT</strain>
    </source>
</reference>
<dbReference type="PANTHER" id="PTHR10491">
    <property type="entry name" value="DTDP-4-DEHYDRORHAMNOSE REDUCTASE"/>
    <property type="match status" value="1"/>
</dbReference>
<evidence type="ECO:0000313" key="8">
    <source>
        <dbReference type="EMBL" id="AXO13636.1"/>
    </source>
</evidence>
<gene>
    <name evidence="8" type="ORF">DY252_04935</name>
</gene>
<proteinExistence type="inferred from homology"/>
<protein>
    <recommendedName>
        <fullName evidence="4 6">dTDP-4-dehydrorhamnose reductase</fullName>
        <ecNumber evidence="3 6">1.1.1.133</ecNumber>
    </recommendedName>
</protein>
<dbReference type="InterPro" id="IPR036291">
    <property type="entry name" value="NAD(P)-bd_dom_sf"/>
</dbReference>
<dbReference type="EMBL" id="CP031555">
    <property type="protein sequence ID" value="AXO13636.1"/>
    <property type="molecule type" value="Genomic_DNA"/>
</dbReference>
<keyword evidence="6" id="KW-0521">NADP</keyword>
<dbReference type="PANTHER" id="PTHR10491:SF4">
    <property type="entry name" value="METHIONINE ADENOSYLTRANSFERASE 2 SUBUNIT BETA"/>
    <property type="match status" value="1"/>
</dbReference>
<dbReference type="InterPro" id="IPR029903">
    <property type="entry name" value="RmlD-like-bd"/>
</dbReference>
<comment type="function">
    <text evidence="6">Catalyzes the reduction of dTDP-6-deoxy-L-lyxo-4-hexulose to yield dTDP-L-rhamnose.</text>
</comment>